<dbReference type="InterPro" id="IPR008937">
    <property type="entry name" value="Ras-like_GEF"/>
</dbReference>
<dbReference type="SUPFAM" id="SSF48366">
    <property type="entry name" value="Ras GEF"/>
    <property type="match status" value="1"/>
</dbReference>
<feature type="compositionally biased region" description="Low complexity" evidence="3">
    <location>
        <begin position="1591"/>
        <end position="1600"/>
    </location>
</feature>
<sequence>MDEQVSTVIRLLSIPAQNRTSADIVYLHAYLRTIEGLNIPGPTSAHRDAELRAICRVARHQHVPGEVTLYQAGDYSDCWFILLTGSVLIDSSMFLPRACFGTRINGATFRQSGCVVLEPSDLVVIDYPESDRCPGLLTDFQYQAVMGHKRRLSIGTTSSTSTSSDTVLRHNQMEPVPATNNAQPSQNNTSLTLSPGRGKRSIGLSPANEQHLSPCGGPACRSQQIGDTSSAQSFSSSLYGSTEATSAGAGFSDSGRGSSRLTSVVPEKKLSSTSSSSDTQKVASSWSKHSGGTGDSSLVDSEDDEEEEDFESSSHESLRDAFWESILKDPSERTADDIEILLENVQQLPAFSNLTKATCRSLCTVMVVAIVREAGQVVLGDNEPLDTWAVVLSGTVEVIEPDGTIRELTRGDAFGVRPGREDRTHRGVMRTVTEDCQFACVPQADYLQIMSREGEAEIPEMGEGGRVVLVYEALETDTSTVRPTVSKSMESTTTVLPKKGRVVTKGTPEKLIEHLVADLSNVDITYPEDFLLTYRTFLESPAPIVDRLLSWHMHAPHLRARVNRIVILWVHNHFNDFEDSPEMMKFVEKFDRILVTDGTAGERRLFQLACSTKARPRQIELELPLRPVSGSHSSSSPTHLVNIPFTLLGGQDGFGIFVDQGHVQRPNVLSMTLHFQGARRMPKDGGQSIQQSLYFALVFKDKDNVVCVLQIDKVLTSNDLNTGVCKTLQLNKNGVDPQFATALETNSWNPSGTSSPQTVYPTTPSRPQIRRADQLLAVNGRSVKHYRPVDVVRLIHAIGSAAAADFQGMDIVDTSNPVCTLRLLFVYNPLQYHQLVNTLDSRFLDGLHLSDQNHNVLTGSLQRVNADAIDGQSKKISIPSNGRGPGPTRSSRPLSPAPRGSGEQKSVTRGRRAPETQQHNGDLRSSANLNHLPDPQDRRSGRSHSAHTSPIRISSGKQRSSVDTNCGEPDSAVRMSSEQPGSTASSGINGNQTISFLRTPSTAHKDSCNFLYSPPLFHRTQRSSSQPDLSVVEPYAPDLTLNPPSAAFLAKRPTSDASQTNDQSFSVIRVWRSNETGRDQTSKLVLLPHRHTNALLATRLAAEEFGVLEEDMDCYSLYHVTVDPGPIVKQSRLANTVDDLAGRMTLNARYYLRHNRSHDTLIADDVAKTILAESRVTFLQLTPEDLAIRVTLDDYEIFRAVQSTEYIDEVFGLSPTPNCLTLSDAAVSHTTPMGYATGHGNLDRFTELVNREAYWAPTEICMESNLNRRVDLIKRFIKLAKLCRDLRNFNTMFCILVGLHQTPVERLKQTWERLPNKYFKMYRDLSMVLDTSRNFFQYRNMLTGTEAAAPMLPYLPLVLKDLTFIHLGNPSRTSDGLINFVKLRMLAKEIRAICRMCNVEYDIDAAHRLLRRFPVGSRARAWTSASKSTTLPPKANSFATNGLEHNSFGEDTKRNSETSEDQQSSSGRSVGSRAPSLSLGTTKRATSQATSFGSVILNVAATAGGSPLLGLPGSVTSFAGRRRSTAFTFGSSATTSPSVNTKKLYESWLTTLRIRTYLANLVVNQDSESLSQLSVRLEPGSRETKASAQPTATTANGSNNNSNVGAVVSWSTESLGSTPATASACISLLFALALVFHWYKYIYYAFPSSPEIGHLLSLIIATKSPSKTCASTTSTCPPVAEKSMSSTSPTTSVPCTSTSVTVTSPTPLARPFLGAHSVEDASKLRALSECRKRSQHRIPSFTLPTNTCVFAAPASGPHAGIGLGQLQYQHHPSGPSHRPNQYYCQNSQGTVLLPNTISNLPPCQNPHHRHPTHLQHPHQHHPPTSYSIVGSKALSLDYLIPMPRRIGPACTGAAVWPGLHQHQQAHAAHFQRMPASNTSNSRGLPTHTTVTGGSNPMRQLLPSIFVNKYQTGAPISAARYQCPPLFLLQPISQMHPVQNTRPTSDKTLYATPPATSVRQKPSSQLVNTYTSSGGVVHRCSPQAKSQAVGGPTPFAHFTPNGGVHVVKSVPVNMRTQYSNSDESYYYPTANMNPYVNASQHHRQVPIGRNGQTMDWKPNRPPPYELALALRQQQQSQIKMGSRSTDEQQRRQSSTSETNSRRQQTPLTRGSSSDTPQTYSRHGMPPRQESVDLVRSRRNPPRQPYHPPGAPRPAIDVNTEPSDGQSRGSSQPLPSTRSTQRPAPPSYHQVVAMTRYTQQQPAQNISTRPSGPSTERPTPPTRTVATLSSASQNISTRSVSAHPGPPAIHSNSTVPNALESHDPRLLPRPRGAMDNASDYGSEDSRFESWRGRDFSQSAFRLMSFQFHTTLEKLAT</sequence>
<dbReference type="KEGG" id="ovi:T265_03393"/>
<feature type="compositionally biased region" description="Acidic residues" evidence="3">
    <location>
        <begin position="300"/>
        <end position="311"/>
    </location>
</feature>
<reference evidence="7 8" key="1">
    <citation type="submission" date="2013-11" db="EMBL/GenBank/DDBJ databases">
        <title>Opisthorchis viverrini - life in the bile duct.</title>
        <authorList>
            <person name="Young N.D."/>
            <person name="Nagarajan N."/>
            <person name="Lin S.J."/>
            <person name="Korhonen P.K."/>
            <person name="Jex A.R."/>
            <person name="Hall R.S."/>
            <person name="Safavi-Hemami H."/>
            <person name="Kaewkong W."/>
            <person name="Bertrand D."/>
            <person name="Gao S."/>
            <person name="Seet Q."/>
            <person name="Wongkham S."/>
            <person name="Teh B.T."/>
            <person name="Wongkham C."/>
            <person name="Intapan P.M."/>
            <person name="Maleewong W."/>
            <person name="Yang X."/>
            <person name="Hu M."/>
            <person name="Wang Z."/>
            <person name="Hofmann A."/>
            <person name="Sternberg P.W."/>
            <person name="Tan P."/>
            <person name="Wang J."/>
            <person name="Gasser R.B."/>
        </authorList>
    </citation>
    <scope>NUCLEOTIDE SEQUENCE [LARGE SCALE GENOMIC DNA]</scope>
</reference>
<proteinExistence type="predicted"/>
<gene>
    <name evidence="7" type="ORF">T265_03393</name>
</gene>
<dbReference type="GO" id="GO:0016324">
    <property type="term" value="C:apical plasma membrane"/>
    <property type="evidence" value="ECO:0007669"/>
    <property type="project" value="TreeGrafter"/>
</dbReference>
<dbReference type="RefSeq" id="XP_009166126.1">
    <property type="nucleotide sequence ID" value="XM_009167862.1"/>
</dbReference>
<dbReference type="Pfam" id="PF00027">
    <property type="entry name" value="cNMP_binding"/>
    <property type="match status" value="1"/>
</dbReference>
<evidence type="ECO:0008006" key="9">
    <source>
        <dbReference type="Google" id="ProtNLM"/>
    </source>
</evidence>
<feature type="compositionally biased region" description="Polar residues" evidence="3">
    <location>
        <begin position="2158"/>
        <end position="2180"/>
    </location>
</feature>
<dbReference type="PROSITE" id="PS50212">
    <property type="entry name" value="RASGEF_NTER"/>
    <property type="match status" value="1"/>
</dbReference>
<dbReference type="PROSITE" id="PS50009">
    <property type="entry name" value="RASGEF_CAT"/>
    <property type="match status" value="1"/>
</dbReference>
<feature type="compositionally biased region" description="Pro residues" evidence="3">
    <location>
        <begin position="2140"/>
        <end position="2150"/>
    </location>
</feature>
<evidence type="ECO:0000313" key="7">
    <source>
        <dbReference type="EMBL" id="KER30128.1"/>
    </source>
</evidence>
<evidence type="ECO:0000259" key="4">
    <source>
        <dbReference type="PROSITE" id="PS50009"/>
    </source>
</evidence>
<dbReference type="InterPro" id="IPR000595">
    <property type="entry name" value="cNMP-bd_dom"/>
</dbReference>
<feature type="compositionally biased region" description="Polar residues" evidence="3">
    <location>
        <begin position="1424"/>
        <end position="1444"/>
    </location>
</feature>
<feature type="compositionally biased region" description="Low complexity" evidence="3">
    <location>
        <begin position="1462"/>
        <end position="1473"/>
    </location>
</feature>
<keyword evidence="1 2" id="KW-0344">Guanine-nucleotide releasing factor</keyword>
<dbReference type="InterPro" id="IPR018490">
    <property type="entry name" value="cNMP-bd_dom_sf"/>
</dbReference>
<keyword evidence="8" id="KW-1185">Reference proteome</keyword>
<feature type="compositionally biased region" description="Polar residues" evidence="3">
    <location>
        <begin position="221"/>
        <end position="245"/>
    </location>
</feature>
<dbReference type="OrthoDB" id="21144at2759"/>
<feature type="compositionally biased region" description="Low complexity" evidence="3">
    <location>
        <begin position="271"/>
        <end position="285"/>
    </location>
</feature>
<feature type="compositionally biased region" description="Low complexity" evidence="3">
    <location>
        <begin position="2205"/>
        <end position="2215"/>
    </location>
</feature>
<dbReference type="Gene3D" id="1.10.840.10">
    <property type="entry name" value="Ras guanine-nucleotide exchange factors catalytic domain"/>
    <property type="match status" value="1"/>
</dbReference>
<feature type="region of interest" description="Disordered" evidence="3">
    <location>
        <begin position="2069"/>
        <end position="2284"/>
    </location>
</feature>
<evidence type="ECO:0000256" key="1">
    <source>
        <dbReference type="ARBA" id="ARBA00022658"/>
    </source>
</evidence>
<dbReference type="PANTHER" id="PTHR23113:SF249">
    <property type="entry name" value="RAP GUANINE NUCLEOTIDE EXCHANGE FACTOR 6"/>
    <property type="match status" value="1"/>
</dbReference>
<dbReference type="CDD" id="cd06224">
    <property type="entry name" value="REM"/>
    <property type="match status" value="1"/>
</dbReference>
<dbReference type="SMART" id="SM00147">
    <property type="entry name" value="RasGEF"/>
    <property type="match status" value="1"/>
</dbReference>
<feature type="compositionally biased region" description="Polar residues" evidence="3">
    <location>
        <begin position="946"/>
        <end position="964"/>
    </location>
</feature>
<dbReference type="CTD" id="20317580"/>
<dbReference type="InterPro" id="IPR000651">
    <property type="entry name" value="Ras-like_Gua-exchang_fac_N"/>
</dbReference>
<feature type="compositionally biased region" description="Polar residues" evidence="3">
    <location>
        <begin position="2090"/>
        <end position="2119"/>
    </location>
</feature>
<evidence type="ECO:0000256" key="2">
    <source>
        <dbReference type="PROSITE-ProRule" id="PRU00168"/>
    </source>
</evidence>
<dbReference type="EMBL" id="KL596666">
    <property type="protein sequence ID" value="KER30128.1"/>
    <property type="molecule type" value="Genomic_DNA"/>
</dbReference>
<dbReference type="Proteomes" id="UP000054324">
    <property type="component" value="Unassembled WGS sequence"/>
</dbReference>
<feature type="compositionally biased region" description="Basic and acidic residues" evidence="3">
    <location>
        <begin position="1447"/>
        <end position="1457"/>
    </location>
</feature>
<feature type="region of interest" description="Disordered" evidence="3">
    <location>
        <begin position="176"/>
        <end position="316"/>
    </location>
</feature>
<dbReference type="GO" id="GO:0007265">
    <property type="term" value="P:Ras protein signal transduction"/>
    <property type="evidence" value="ECO:0007669"/>
    <property type="project" value="TreeGrafter"/>
</dbReference>
<feature type="domain" description="Cyclic nucleotide-binding" evidence="5">
    <location>
        <begin position="350"/>
        <end position="415"/>
    </location>
</feature>
<organism evidence="7 8">
    <name type="scientific">Opisthorchis viverrini</name>
    <name type="common">Southeast Asian liver fluke</name>
    <dbReference type="NCBI Taxonomy" id="6198"/>
    <lineage>
        <taxon>Eukaryota</taxon>
        <taxon>Metazoa</taxon>
        <taxon>Spiralia</taxon>
        <taxon>Lophotrochozoa</taxon>
        <taxon>Platyhelminthes</taxon>
        <taxon>Trematoda</taxon>
        <taxon>Digenea</taxon>
        <taxon>Opisthorchiida</taxon>
        <taxon>Opisthorchiata</taxon>
        <taxon>Opisthorchiidae</taxon>
        <taxon>Opisthorchis</taxon>
    </lineage>
</organism>
<dbReference type="PROSITE" id="PS50042">
    <property type="entry name" value="CNMP_BINDING_3"/>
    <property type="match status" value="1"/>
</dbReference>
<dbReference type="SMART" id="SM00100">
    <property type="entry name" value="cNMP"/>
    <property type="match status" value="2"/>
</dbReference>
<evidence type="ECO:0000313" key="8">
    <source>
        <dbReference type="Proteomes" id="UP000054324"/>
    </source>
</evidence>
<dbReference type="Gene3D" id="2.60.120.10">
    <property type="entry name" value="Jelly Rolls"/>
    <property type="match status" value="2"/>
</dbReference>
<accession>A0A074ZRT8</accession>
<dbReference type="GO" id="GO:0005085">
    <property type="term" value="F:guanyl-nucleotide exchange factor activity"/>
    <property type="evidence" value="ECO:0007669"/>
    <property type="project" value="UniProtKB-KW"/>
</dbReference>
<dbReference type="SMART" id="SM00229">
    <property type="entry name" value="RasGEFN"/>
    <property type="match status" value="1"/>
</dbReference>
<dbReference type="InterPro" id="IPR014710">
    <property type="entry name" value="RmlC-like_jellyroll"/>
</dbReference>
<dbReference type="Pfam" id="PF00618">
    <property type="entry name" value="RasGEF_N"/>
    <property type="match status" value="1"/>
</dbReference>
<feature type="compositionally biased region" description="Polar residues" evidence="3">
    <location>
        <begin position="1874"/>
        <end position="1895"/>
    </location>
</feature>
<dbReference type="CDD" id="cd00155">
    <property type="entry name" value="RasGEF"/>
    <property type="match status" value="1"/>
</dbReference>
<feature type="region of interest" description="Disordered" evidence="3">
    <location>
        <begin position="744"/>
        <end position="765"/>
    </location>
</feature>
<feature type="region of interest" description="Disordered" evidence="3">
    <location>
        <begin position="1424"/>
        <end position="1483"/>
    </location>
</feature>
<evidence type="ECO:0000259" key="5">
    <source>
        <dbReference type="PROSITE" id="PS50042"/>
    </source>
</evidence>
<evidence type="ECO:0000256" key="3">
    <source>
        <dbReference type="SAM" id="MobiDB-lite"/>
    </source>
</evidence>
<dbReference type="CDD" id="cd00038">
    <property type="entry name" value="CAP_ED"/>
    <property type="match status" value="1"/>
</dbReference>
<feature type="region of interest" description="Disordered" evidence="3">
    <location>
        <begin position="1865"/>
        <end position="1895"/>
    </location>
</feature>
<feature type="compositionally biased region" description="Polar residues" evidence="3">
    <location>
        <begin position="178"/>
        <end position="193"/>
    </location>
</feature>
<dbReference type="Pfam" id="PF00617">
    <property type="entry name" value="RasGEF"/>
    <property type="match status" value="1"/>
</dbReference>
<feature type="compositionally biased region" description="Polar residues" evidence="3">
    <location>
        <begin position="2194"/>
        <end position="2204"/>
    </location>
</feature>
<dbReference type="PANTHER" id="PTHR23113">
    <property type="entry name" value="GUANINE NUCLEOTIDE EXCHANGE FACTOR"/>
    <property type="match status" value="1"/>
</dbReference>
<feature type="compositionally biased region" description="Polar residues" evidence="3">
    <location>
        <begin position="915"/>
        <end position="929"/>
    </location>
</feature>
<dbReference type="GeneID" id="20317580"/>
<feature type="region of interest" description="Disordered" evidence="3">
    <location>
        <begin position="869"/>
        <end position="993"/>
    </location>
</feature>
<feature type="compositionally biased region" description="Polar residues" evidence="3">
    <location>
        <begin position="974"/>
        <end position="993"/>
    </location>
</feature>
<feature type="region of interest" description="Disordered" evidence="3">
    <location>
        <begin position="1574"/>
        <end position="1600"/>
    </location>
</feature>
<feature type="compositionally biased region" description="Polar residues" evidence="3">
    <location>
        <begin position="2223"/>
        <end position="2238"/>
    </location>
</feature>
<dbReference type="InterPro" id="IPR023578">
    <property type="entry name" value="Ras_GEF_dom_sf"/>
</dbReference>
<evidence type="ECO:0000259" key="6">
    <source>
        <dbReference type="PROSITE" id="PS50212"/>
    </source>
</evidence>
<name>A0A074ZRT8_OPIVI</name>
<protein>
    <recommendedName>
        <fullName evidence="9">Rap guanine nucleotide exchange factor 2</fullName>
    </recommendedName>
</protein>
<dbReference type="InterPro" id="IPR001895">
    <property type="entry name" value="RASGEF_cat_dom"/>
</dbReference>
<dbReference type="SUPFAM" id="SSF51206">
    <property type="entry name" value="cAMP-binding domain-like"/>
    <property type="match status" value="2"/>
</dbReference>
<dbReference type="Gene3D" id="1.20.870.10">
    <property type="entry name" value="Son of sevenless (SoS) protein Chain: S domain 1"/>
    <property type="match status" value="1"/>
</dbReference>
<feature type="domain" description="N-terminal Ras-GEF" evidence="6">
    <location>
        <begin position="499"/>
        <end position="613"/>
    </location>
</feature>
<feature type="domain" description="Ras-GEF" evidence="4">
    <location>
        <begin position="1182"/>
        <end position="1434"/>
    </location>
</feature>
<dbReference type="STRING" id="6198.A0A074ZRT8"/>
<dbReference type="InterPro" id="IPR036964">
    <property type="entry name" value="RASGEF_cat_dom_sf"/>
</dbReference>